<dbReference type="AlphaFoldDB" id="A0A7S2R1K6"/>
<feature type="transmembrane region" description="Helical" evidence="5">
    <location>
        <begin position="142"/>
        <end position="159"/>
    </location>
</feature>
<evidence type="ECO:0000256" key="3">
    <source>
        <dbReference type="ARBA" id="ARBA00022989"/>
    </source>
</evidence>
<feature type="transmembrane region" description="Helical" evidence="5">
    <location>
        <begin position="20"/>
        <end position="43"/>
    </location>
</feature>
<dbReference type="PANTHER" id="PTHR23515">
    <property type="entry name" value="HIGH-AFFINITY NITRATE TRANSPORTER 2.3"/>
    <property type="match status" value="1"/>
</dbReference>
<evidence type="ECO:0000256" key="5">
    <source>
        <dbReference type="SAM" id="Phobius"/>
    </source>
</evidence>
<gene>
    <name evidence="6" type="ORF">EANT1437_LOCUS1696</name>
</gene>
<comment type="subcellular location">
    <subcellularLocation>
        <location evidence="1">Membrane</location>
        <topology evidence="1">Multi-pass membrane protein</topology>
    </subcellularLocation>
</comment>
<feature type="transmembrane region" description="Helical" evidence="5">
    <location>
        <begin position="80"/>
        <end position="102"/>
    </location>
</feature>
<dbReference type="GO" id="GO:0015112">
    <property type="term" value="F:nitrate transmembrane transporter activity"/>
    <property type="evidence" value="ECO:0007669"/>
    <property type="project" value="InterPro"/>
</dbReference>
<sequence length="193" mass="21192">MTNAAAMYFHDEYNQSTEKSAAIASMFGFMNIFARGLGGYASDKCNINLGIRGRLFWQFFTLLIEGGAIVWFSFTKTLTMSILALAFTSLCVQFAEGSTFGIVPYVNRRYTGGVVGFVAAGGNVGGVIFAILFAQFGSKKSFLYMGISVICVSFISFFLKIKKDPSFHNADLIRVIIHNREANLCLPMVKDSS</sequence>
<evidence type="ECO:0008006" key="7">
    <source>
        <dbReference type="Google" id="ProtNLM"/>
    </source>
</evidence>
<keyword evidence="3 5" id="KW-1133">Transmembrane helix</keyword>
<dbReference type="EMBL" id="HBHI01003348">
    <property type="protein sequence ID" value="CAD9657894.1"/>
    <property type="molecule type" value="Transcribed_RNA"/>
</dbReference>
<evidence type="ECO:0000256" key="4">
    <source>
        <dbReference type="ARBA" id="ARBA00023136"/>
    </source>
</evidence>
<evidence type="ECO:0000256" key="1">
    <source>
        <dbReference type="ARBA" id="ARBA00004141"/>
    </source>
</evidence>
<keyword evidence="2 5" id="KW-0812">Transmembrane</keyword>
<dbReference type="InterPro" id="IPR036259">
    <property type="entry name" value="MFS_trans_sf"/>
</dbReference>
<name>A0A7S2R1K6_9STRA</name>
<keyword evidence="4 5" id="KW-0472">Membrane</keyword>
<dbReference type="SUPFAM" id="SSF103473">
    <property type="entry name" value="MFS general substrate transporter"/>
    <property type="match status" value="1"/>
</dbReference>
<evidence type="ECO:0000256" key="2">
    <source>
        <dbReference type="ARBA" id="ARBA00022692"/>
    </source>
</evidence>
<organism evidence="6">
    <name type="scientific">Eucampia antarctica</name>
    <dbReference type="NCBI Taxonomy" id="49252"/>
    <lineage>
        <taxon>Eukaryota</taxon>
        <taxon>Sar</taxon>
        <taxon>Stramenopiles</taxon>
        <taxon>Ochrophyta</taxon>
        <taxon>Bacillariophyta</taxon>
        <taxon>Mediophyceae</taxon>
        <taxon>Biddulphiophycidae</taxon>
        <taxon>Hemiaulales</taxon>
        <taxon>Hemiaulaceae</taxon>
        <taxon>Eucampia</taxon>
    </lineage>
</organism>
<evidence type="ECO:0000313" key="6">
    <source>
        <dbReference type="EMBL" id="CAD9657894.1"/>
    </source>
</evidence>
<accession>A0A7S2R1K6</accession>
<protein>
    <recommendedName>
        <fullName evidence="7">Major facilitator superfamily (MFS) profile domain-containing protein</fullName>
    </recommendedName>
</protein>
<dbReference type="Gene3D" id="1.20.1250.20">
    <property type="entry name" value="MFS general substrate transporter like domains"/>
    <property type="match status" value="1"/>
</dbReference>
<reference evidence="6" key="1">
    <citation type="submission" date="2021-01" db="EMBL/GenBank/DDBJ databases">
        <authorList>
            <person name="Corre E."/>
            <person name="Pelletier E."/>
            <person name="Niang G."/>
            <person name="Scheremetjew M."/>
            <person name="Finn R."/>
            <person name="Kale V."/>
            <person name="Holt S."/>
            <person name="Cochrane G."/>
            <person name="Meng A."/>
            <person name="Brown T."/>
            <person name="Cohen L."/>
        </authorList>
    </citation>
    <scope>NUCLEOTIDE SEQUENCE</scope>
    <source>
        <strain evidence="6">CCMP1452</strain>
    </source>
</reference>
<proteinExistence type="predicted"/>
<feature type="transmembrane region" description="Helical" evidence="5">
    <location>
        <begin position="114"/>
        <end position="136"/>
    </location>
</feature>
<dbReference type="GO" id="GO:0016020">
    <property type="term" value="C:membrane"/>
    <property type="evidence" value="ECO:0007669"/>
    <property type="project" value="UniProtKB-SubCell"/>
</dbReference>
<dbReference type="InterPro" id="IPR044772">
    <property type="entry name" value="NO3_transporter"/>
</dbReference>
<feature type="transmembrane region" description="Helical" evidence="5">
    <location>
        <begin position="55"/>
        <end position="74"/>
    </location>
</feature>